<dbReference type="AlphaFoldDB" id="A4A6N6"/>
<accession>A4A6N6</accession>
<feature type="chain" id="PRO_5002665334" description="Lipoprotein" evidence="1">
    <location>
        <begin position="25"/>
        <end position="226"/>
    </location>
</feature>
<dbReference type="PROSITE" id="PS51257">
    <property type="entry name" value="PROKAR_LIPOPROTEIN"/>
    <property type="match status" value="1"/>
</dbReference>
<evidence type="ECO:0008006" key="4">
    <source>
        <dbReference type="Google" id="ProtNLM"/>
    </source>
</evidence>
<dbReference type="eggNOG" id="ENOG502ZY02">
    <property type="taxonomic scope" value="Bacteria"/>
</dbReference>
<organism evidence="2 3">
    <name type="scientific">Congregibacter litoralis KT71</name>
    <dbReference type="NCBI Taxonomy" id="314285"/>
    <lineage>
        <taxon>Bacteria</taxon>
        <taxon>Pseudomonadati</taxon>
        <taxon>Pseudomonadota</taxon>
        <taxon>Gammaproteobacteria</taxon>
        <taxon>Cellvibrionales</taxon>
        <taxon>Halieaceae</taxon>
        <taxon>Congregibacter</taxon>
    </lineage>
</organism>
<reference evidence="2 3" key="1">
    <citation type="journal article" date="2007" name="Proc. Natl. Acad. Sci. U.S.A.">
        <title>Characterization of a marine gammaproteobacterium capable of aerobic anoxygenic photosynthesis.</title>
        <authorList>
            <person name="Fuchs B.M."/>
            <person name="Spring S."/>
            <person name="Teeling H."/>
            <person name="Quast C."/>
            <person name="Wulf J."/>
            <person name="Schattenhofer M."/>
            <person name="Yan S."/>
            <person name="Ferriera S."/>
            <person name="Johnson J."/>
            <person name="Glockner F.O."/>
            <person name="Amann R."/>
        </authorList>
    </citation>
    <scope>NUCLEOTIDE SEQUENCE [LARGE SCALE GENOMIC DNA]</scope>
    <source>
        <strain evidence="2">KT71</strain>
    </source>
</reference>
<comment type="caution">
    <text evidence="2">The sequence shown here is derived from an EMBL/GenBank/DDBJ whole genome shotgun (WGS) entry which is preliminary data.</text>
</comment>
<name>A4A6N6_9GAMM</name>
<dbReference type="HOGENOM" id="CLU_1265664_0_0_6"/>
<dbReference type="EMBL" id="AAOA02000002">
    <property type="protein sequence ID" value="EAQ98683.2"/>
    <property type="molecule type" value="Genomic_DNA"/>
</dbReference>
<keyword evidence="3" id="KW-1185">Reference proteome</keyword>
<evidence type="ECO:0000313" key="3">
    <source>
        <dbReference type="Proteomes" id="UP000019205"/>
    </source>
</evidence>
<reference evidence="2 3" key="2">
    <citation type="journal article" date="2009" name="PLoS ONE">
        <title>The photosynthetic apparatus and its regulation in the aerobic gammaproteobacterium Congregibacter litoralis gen. nov., sp. nov.</title>
        <authorList>
            <person name="Spring S."/>
            <person name="Lunsdorf H."/>
            <person name="Fuchs B.M."/>
            <person name="Tindall B.J."/>
        </authorList>
    </citation>
    <scope>NUCLEOTIDE SEQUENCE [LARGE SCALE GENOMIC DNA]</scope>
    <source>
        <strain evidence="2">KT71</strain>
    </source>
</reference>
<sequence>MKSTAKITATRIVALCLMSLTLMGCVTSTVDEMVFNEPIEGIGDSTVVILGRRHASDYETEFDFIECIADHVVARDSSIEIIDEIEFINTLYPWFEPRTAPLRPADIDRLVQQEPVAQQLANLKLEYMIWVDGSTVQTNSAGSMTCGVGPGGAGCFGFGTWGNASDYEATIWDFTDKAEVGRLNASTSGQSYMPAVVVPIPIIAPVQGTACDGLGDQLLQFLSSEH</sequence>
<protein>
    <recommendedName>
        <fullName evidence="4">Lipoprotein</fullName>
    </recommendedName>
</protein>
<dbReference type="Proteomes" id="UP000019205">
    <property type="component" value="Chromosome"/>
</dbReference>
<proteinExistence type="predicted"/>
<keyword evidence="1" id="KW-0732">Signal</keyword>
<evidence type="ECO:0000256" key="1">
    <source>
        <dbReference type="SAM" id="SignalP"/>
    </source>
</evidence>
<gene>
    <name evidence="2" type="ORF">KT71_01860</name>
</gene>
<dbReference type="OrthoDB" id="7056429at2"/>
<dbReference type="STRING" id="314285.KT71_01860"/>
<feature type="signal peptide" evidence="1">
    <location>
        <begin position="1"/>
        <end position="24"/>
    </location>
</feature>
<evidence type="ECO:0000313" key="2">
    <source>
        <dbReference type="EMBL" id="EAQ98683.2"/>
    </source>
</evidence>